<feature type="chain" id="PRO_5012023535" evidence="1">
    <location>
        <begin position="18"/>
        <end position="78"/>
    </location>
</feature>
<feature type="signal peptide" evidence="1">
    <location>
        <begin position="1"/>
        <end position="17"/>
    </location>
</feature>
<organism evidence="2 3">
    <name type="scientific">Clunio marinus</name>
    <dbReference type="NCBI Taxonomy" id="568069"/>
    <lineage>
        <taxon>Eukaryota</taxon>
        <taxon>Metazoa</taxon>
        <taxon>Ecdysozoa</taxon>
        <taxon>Arthropoda</taxon>
        <taxon>Hexapoda</taxon>
        <taxon>Insecta</taxon>
        <taxon>Pterygota</taxon>
        <taxon>Neoptera</taxon>
        <taxon>Endopterygota</taxon>
        <taxon>Diptera</taxon>
        <taxon>Nematocera</taxon>
        <taxon>Chironomoidea</taxon>
        <taxon>Chironomidae</taxon>
        <taxon>Clunio</taxon>
    </lineage>
</organism>
<proteinExistence type="predicted"/>
<evidence type="ECO:0000313" key="3">
    <source>
        <dbReference type="Proteomes" id="UP000183832"/>
    </source>
</evidence>
<dbReference type="EMBL" id="CVRI01000065">
    <property type="protein sequence ID" value="CRL05771.1"/>
    <property type="molecule type" value="Genomic_DNA"/>
</dbReference>
<dbReference type="Proteomes" id="UP000183832">
    <property type="component" value="Unassembled WGS sequence"/>
</dbReference>
<name>A0A1J1IZT0_9DIPT</name>
<evidence type="ECO:0000313" key="2">
    <source>
        <dbReference type="EMBL" id="CRL05771.1"/>
    </source>
</evidence>
<reference evidence="2 3" key="1">
    <citation type="submission" date="2015-04" db="EMBL/GenBank/DDBJ databases">
        <authorList>
            <person name="Syromyatnikov M.Y."/>
            <person name="Popov V.N."/>
        </authorList>
    </citation>
    <scope>NUCLEOTIDE SEQUENCE [LARGE SCALE GENOMIC DNA]</scope>
</reference>
<accession>A0A1J1IZT0</accession>
<dbReference type="AlphaFoldDB" id="A0A1J1IZT0"/>
<keyword evidence="1" id="KW-0732">Signal</keyword>
<sequence>MRLIVFLLALAAALTMADDVDYYHYFNEDFYSEDYELTTLKLQQTSESASQNGELIYVIWSALGSILYFTWNSFALRS</sequence>
<evidence type="ECO:0000256" key="1">
    <source>
        <dbReference type="SAM" id="SignalP"/>
    </source>
</evidence>
<protein>
    <submittedName>
        <fullName evidence="2">CLUMA_CG018799, isoform A</fullName>
    </submittedName>
</protein>
<keyword evidence="3" id="KW-1185">Reference proteome</keyword>
<gene>
    <name evidence="2" type="ORF">CLUMA_CG018799</name>
</gene>